<evidence type="ECO:0000313" key="1">
    <source>
        <dbReference type="EMBL" id="MBB1244169.1"/>
    </source>
</evidence>
<dbReference type="EMBL" id="WMLF01000130">
    <property type="protein sequence ID" value="MBB1244169.1"/>
    <property type="molecule type" value="Genomic_DNA"/>
</dbReference>
<proteinExistence type="predicted"/>
<evidence type="ECO:0008006" key="3">
    <source>
        <dbReference type="Google" id="ProtNLM"/>
    </source>
</evidence>
<gene>
    <name evidence="1" type="ORF">GL263_11460</name>
</gene>
<accession>A0ABR6EI21</accession>
<name>A0ABR6EI21_9ACTN</name>
<dbReference type="RefSeq" id="WP_182855521.1">
    <property type="nucleotide sequence ID" value="NZ_WMLF01000130.1"/>
</dbReference>
<reference evidence="2" key="1">
    <citation type="journal article" date="2020" name="Syst. Appl. Microbiol.">
        <title>Streptomyces alkaliterrae sp. nov., isolated from an alkaline soil, and emended descriptions of Streptomyces alkaliphilus, Streptomyces calidiresistens and Streptomyces durbertensis.</title>
        <authorList>
            <person name="Swiecimska M."/>
            <person name="Golinska P."/>
            <person name="Nouioui I."/>
            <person name="Wypij M."/>
            <person name="Rai M."/>
            <person name="Sangal V."/>
            <person name="Goodfellow M."/>
        </authorList>
    </citation>
    <scope>NUCLEOTIDE SEQUENCE [LARGE SCALE GENOMIC DNA]</scope>
    <source>
        <strain evidence="2">DSM 104538</strain>
    </source>
</reference>
<protein>
    <recommendedName>
        <fullName evidence="3">Secreted protein</fullName>
    </recommendedName>
</protein>
<organism evidence="1 2">
    <name type="scientific">Streptomyces durbertensis</name>
    <dbReference type="NCBI Taxonomy" id="2448886"/>
    <lineage>
        <taxon>Bacteria</taxon>
        <taxon>Bacillati</taxon>
        <taxon>Actinomycetota</taxon>
        <taxon>Actinomycetes</taxon>
        <taxon>Kitasatosporales</taxon>
        <taxon>Streptomycetaceae</taxon>
        <taxon>Streptomyces</taxon>
    </lineage>
</organism>
<keyword evidence="2" id="KW-1185">Reference proteome</keyword>
<evidence type="ECO:0000313" key="2">
    <source>
        <dbReference type="Proteomes" id="UP000766698"/>
    </source>
</evidence>
<comment type="caution">
    <text evidence="1">The sequence shown here is derived from an EMBL/GenBank/DDBJ whole genome shotgun (WGS) entry which is preliminary data.</text>
</comment>
<sequence>MYDPIRRAACWLWLLLAPGRGRHRVGGGTVDREVGARTSPGRRAGAVAAAVPLPRHRSPYGRDDVPFDGGVTRLVRPYLVVHEDEQERARQWRRRLALVLAADFGIDLDRHLVGAEVGC</sequence>
<dbReference type="Proteomes" id="UP000766698">
    <property type="component" value="Unassembled WGS sequence"/>
</dbReference>